<proteinExistence type="predicted"/>
<dbReference type="SUPFAM" id="SSF53474">
    <property type="entry name" value="alpha/beta-Hydrolases"/>
    <property type="match status" value="1"/>
</dbReference>
<dbReference type="InterPro" id="IPR017395">
    <property type="entry name" value="Chlorophyllase-like"/>
</dbReference>
<dbReference type="EMBL" id="LAZR01008861">
    <property type="protein sequence ID" value="KKM76126.1"/>
    <property type="molecule type" value="Genomic_DNA"/>
</dbReference>
<dbReference type="Pfam" id="PF07224">
    <property type="entry name" value="Chlorophyllase"/>
    <property type="match status" value="1"/>
</dbReference>
<dbReference type="Gene3D" id="3.40.50.1820">
    <property type="entry name" value="alpha/beta hydrolase"/>
    <property type="match status" value="1"/>
</dbReference>
<dbReference type="AlphaFoldDB" id="A0A0F9KMW4"/>
<name>A0A0F9KMW4_9ZZZZ</name>
<accession>A0A0F9KMW4</accession>
<dbReference type="InterPro" id="IPR029058">
    <property type="entry name" value="AB_hydrolase_fold"/>
</dbReference>
<gene>
    <name evidence="1" type="ORF">LCGC14_1383280</name>
</gene>
<protein>
    <recommendedName>
        <fullName evidence="2">Dienelactone hydrolase domain-containing protein</fullName>
    </recommendedName>
</protein>
<dbReference type="PANTHER" id="PTHR33428:SF14">
    <property type="entry name" value="CARBOXYLESTERASE TYPE B DOMAIN-CONTAINING PROTEIN"/>
    <property type="match status" value="1"/>
</dbReference>
<evidence type="ECO:0000313" key="1">
    <source>
        <dbReference type="EMBL" id="KKM76126.1"/>
    </source>
</evidence>
<dbReference type="ESTHER" id="9zzzz-a0a0f9kmw4">
    <property type="family name" value="Polyesterase-lipase-cutinase"/>
</dbReference>
<dbReference type="PANTHER" id="PTHR33428">
    <property type="entry name" value="CHLOROPHYLLASE-2, CHLOROPLASTIC"/>
    <property type="match status" value="1"/>
</dbReference>
<reference evidence="1" key="1">
    <citation type="journal article" date="2015" name="Nature">
        <title>Complex archaea that bridge the gap between prokaryotes and eukaryotes.</title>
        <authorList>
            <person name="Spang A."/>
            <person name="Saw J.H."/>
            <person name="Jorgensen S.L."/>
            <person name="Zaremba-Niedzwiedzka K."/>
            <person name="Martijn J."/>
            <person name="Lind A.E."/>
            <person name="van Eijk R."/>
            <person name="Schleper C."/>
            <person name="Guy L."/>
            <person name="Ettema T.J."/>
        </authorList>
    </citation>
    <scope>NUCLEOTIDE SEQUENCE</scope>
</reference>
<sequence length="286" mass="31122">MQRFLIALICVIPSLCFAKTANYKVIDQGGSGPFSAIAATETSLDNYVVYRPKQLVGTKELPTKLPIIIFANGGCMDTSFPFERMLSDIASHGYLVIALGKMQNSLDDRPLNKASNDMIPHAIDWITAQSNNPLSEFYQRAHLEKIAIAGQSCGGAQLLATAADKRISSYLMFNSGIGDMTMASADVGSLQNLHAPVIYLVGGPTDIATENAKLDYQRINHAPIVFANHKTAGHSGTFEQPFGGTFSKLAIKWLDWQLKNKQSNAALFLQGDTAGFVSWDIKAKQF</sequence>
<organism evidence="1">
    <name type="scientific">marine sediment metagenome</name>
    <dbReference type="NCBI Taxonomy" id="412755"/>
    <lineage>
        <taxon>unclassified sequences</taxon>
        <taxon>metagenomes</taxon>
        <taxon>ecological metagenomes</taxon>
    </lineage>
</organism>
<comment type="caution">
    <text evidence="1">The sequence shown here is derived from an EMBL/GenBank/DDBJ whole genome shotgun (WGS) entry which is preliminary data.</text>
</comment>
<evidence type="ECO:0008006" key="2">
    <source>
        <dbReference type="Google" id="ProtNLM"/>
    </source>
</evidence>